<accession>A0A212KFX9</accession>
<evidence type="ECO:0000313" key="4">
    <source>
        <dbReference type="EMBL" id="SBW10613.1"/>
    </source>
</evidence>
<dbReference type="PANTHER" id="PTHR43808">
    <property type="entry name" value="ACETYLORNITHINE DEACETYLASE"/>
    <property type="match status" value="1"/>
</dbReference>
<dbReference type="GO" id="GO:0046872">
    <property type="term" value="F:metal ion binding"/>
    <property type="evidence" value="ECO:0007669"/>
    <property type="project" value="UniProtKB-KW"/>
</dbReference>
<evidence type="ECO:0000256" key="2">
    <source>
        <dbReference type="ARBA" id="ARBA00022801"/>
    </source>
</evidence>
<keyword evidence="1" id="KW-0479">Metal-binding</keyword>
<dbReference type="SUPFAM" id="SSF53187">
    <property type="entry name" value="Zn-dependent exopeptidases"/>
    <property type="match status" value="1"/>
</dbReference>
<dbReference type="Pfam" id="PF01546">
    <property type="entry name" value="Peptidase_M20"/>
    <property type="match status" value="1"/>
</dbReference>
<dbReference type="PANTHER" id="PTHR43808:SF32">
    <property type="entry name" value="ARGE_DAPE-RELATED DEACYLASE"/>
    <property type="match status" value="1"/>
</dbReference>
<proteinExistence type="predicted"/>
<organism evidence="4">
    <name type="scientific">uncultured delta proteobacterium</name>
    <dbReference type="NCBI Taxonomy" id="34034"/>
    <lineage>
        <taxon>Bacteria</taxon>
        <taxon>Deltaproteobacteria</taxon>
        <taxon>environmental samples</taxon>
    </lineage>
</organism>
<dbReference type="NCBIfam" id="NF010589">
    <property type="entry name" value="PRK13983.1"/>
    <property type="match status" value="1"/>
</dbReference>
<dbReference type="SUPFAM" id="SSF55031">
    <property type="entry name" value="Bacterial exopeptidase dimerisation domain"/>
    <property type="match status" value="1"/>
</dbReference>
<dbReference type="AlphaFoldDB" id="A0A212KFX9"/>
<dbReference type="Gene3D" id="3.40.630.10">
    <property type="entry name" value="Zn peptidases"/>
    <property type="match status" value="1"/>
</dbReference>
<evidence type="ECO:0000256" key="1">
    <source>
        <dbReference type="ARBA" id="ARBA00022723"/>
    </source>
</evidence>
<dbReference type="GO" id="GO:0016787">
    <property type="term" value="F:hydrolase activity"/>
    <property type="evidence" value="ECO:0007669"/>
    <property type="project" value="UniProtKB-KW"/>
</dbReference>
<reference evidence="4" key="1">
    <citation type="submission" date="2016-04" db="EMBL/GenBank/DDBJ databases">
        <authorList>
            <person name="Evans L.H."/>
            <person name="Alamgir A."/>
            <person name="Owens N."/>
            <person name="Weber N.D."/>
            <person name="Virtaneva K."/>
            <person name="Barbian K."/>
            <person name="Babar A."/>
            <person name="Rosenke K."/>
        </authorList>
    </citation>
    <scope>NUCLEOTIDE SEQUENCE</scope>
    <source>
        <strain evidence="4">86</strain>
    </source>
</reference>
<dbReference type="EMBL" id="FLUQ01000006">
    <property type="protein sequence ID" value="SBW10613.1"/>
    <property type="molecule type" value="Genomic_DNA"/>
</dbReference>
<dbReference type="Gene3D" id="3.30.70.360">
    <property type="match status" value="1"/>
</dbReference>
<dbReference type="InterPro" id="IPR002933">
    <property type="entry name" value="Peptidase_M20"/>
</dbReference>
<protein>
    <submittedName>
        <fullName evidence="4">Peptidase M20</fullName>
    </submittedName>
</protein>
<keyword evidence="2" id="KW-0378">Hydrolase</keyword>
<dbReference type="Pfam" id="PF07687">
    <property type="entry name" value="M20_dimer"/>
    <property type="match status" value="1"/>
</dbReference>
<name>A0A212KFX9_9DELT</name>
<dbReference type="InterPro" id="IPR036264">
    <property type="entry name" value="Bact_exopeptidase_dim_dom"/>
</dbReference>
<dbReference type="InterPro" id="IPR050072">
    <property type="entry name" value="Peptidase_M20A"/>
</dbReference>
<gene>
    <name evidence="4" type="ORF">KL86DPRO_60227</name>
</gene>
<evidence type="ECO:0000259" key="3">
    <source>
        <dbReference type="Pfam" id="PF07687"/>
    </source>
</evidence>
<dbReference type="InterPro" id="IPR011650">
    <property type="entry name" value="Peptidase_M20_dimer"/>
</dbReference>
<sequence length="475" mass="51322">MRLFRVFPRIAALIVLCGFFPHFAPLSWAAPMNMPASIPQAPGQAVLQTLLNDIGKQRAEVIAIQRELVARPALNPEDGGEGEEAKARWIEEYLLQKGLPQAERIDVPDERVPAKVRPNLIIRYPGASERTLWIVGHLDTSPPGDLSQWTGSPWALRIVGDTIYGRGVEDNHQAITSGLILMESMARNRVTPPLSFGLVLHASGKYFFSGTYGLAAMLAVRPDLFKPGDLVVVPDQGNYEGSDLLVGEKGLLWLKITVTGKQVHSAFPYRGVNALDAGGSLIADLRGLHQRFAEKNALFDPPTSTFVPTAMISGNPQVNQIPGEFVFHMDCRLLLPYTADEVQGAVRTLADAAEKRDNVTITVERKYTIPTTPVTPPDALVVQAVRRAVLAELKVTAKPIGTGGATVAGELRAKGIPVLVWANVEGTGLAANEHITVTKLLEASRIFARILFDPEVANAPAWSAAGNTPQQGTGK</sequence>
<feature type="domain" description="Peptidase M20 dimerisation" evidence="3">
    <location>
        <begin position="246"/>
        <end position="357"/>
    </location>
</feature>